<name>A0A1G2GB19_9BACT</name>
<dbReference type="EMBL" id="MHNN01000001">
    <property type="protein sequence ID" value="OGZ47405.1"/>
    <property type="molecule type" value="Genomic_DNA"/>
</dbReference>
<dbReference type="AlphaFoldDB" id="A0A1G2GB19"/>
<evidence type="ECO:0000313" key="3">
    <source>
        <dbReference type="Proteomes" id="UP000176576"/>
    </source>
</evidence>
<organism evidence="2 3">
    <name type="scientific">Candidatus Ryanbacteria bacterium RIFCSPHIGHO2_02_FULL_45_13b</name>
    <dbReference type="NCBI Taxonomy" id="1802117"/>
    <lineage>
        <taxon>Bacteria</taxon>
        <taxon>Candidatus Ryaniibacteriota</taxon>
    </lineage>
</organism>
<feature type="domain" description="Nudix hydrolase" evidence="1">
    <location>
        <begin position="69"/>
        <end position="221"/>
    </location>
</feature>
<dbReference type="STRING" id="1802117.A3J54_02355"/>
<dbReference type="InterPro" id="IPR015797">
    <property type="entry name" value="NUDIX_hydrolase-like_dom_sf"/>
</dbReference>
<dbReference type="Pfam" id="PF00293">
    <property type="entry name" value="NUDIX"/>
    <property type="match status" value="1"/>
</dbReference>
<dbReference type="Proteomes" id="UP000176576">
    <property type="component" value="Unassembled WGS sequence"/>
</dbReference>
<dbReference type="SUPFAM" id="SSF55811">
    <property type="entry name" value="Nudix"/>
    <property type="match status" value="1"/>
</dbReference>
<protein>
    <recommendedName>
        <fullName evidence="1">Nudix hydrolase domain-containing protein</fullName>
    </recommendedName>
</protein>
<dbReference type="InterPro" id="IPR000086">
    <property type="entry name" value="NUDIX_hydrolase_dom"/>
</dbReference>
<comment type="caution">
    <text evidence="2">The sequence shown here is derived from an EMBL/GenBank/DDBJ whole genome shotgun (WGS) entry which is preliminary data.</text>
</comment>
<evidence type="ECO:0000313" key="2">
    <source>
        <dbReference type="EMBL" id="OGZ47405.1"/>
    </source>
</evidence>
<accession>A0A1G2GB19</accession>
<proteinExistence type="predicted"/>
<dbReference type="PROSITE" id="PS51462">
    <property type="entry name" value="NUDIX"/>
    <property type="match status" value="1"/>
</dbReference>
<dbReference type="Gene3D" id="3.90.79.10">
    <property type="entry name" value="Nucleoside Triphosphate Pyrophosphohydrolase"/>
    <property type="match status" value="1"/>
</dbReference>
<evidence type="ECO:0000259" key="1">
    <source>
        <dbReference type="PROSITE" id="PS51462"/>
    </source>
</evidence>
<gene>
    <name evidence="2" type="ORF">A3J54_02355</name>
</gene>
<sequence>MNKCNFDFRDVLREIEWEDGKLVERWVVGSYRHAVTLVCSSLGRTKGNFANGTFPYFAYGELMSPNGEWIKYGNNVVPVLPDGRFLMVVEQRPVLLRYPEHPRIVEHTGHQFDLGPCGALEFPGGAYNPRESFTAGILRELREETEVEEQRAKVIRRVPGVYPFSADLALQMTFSVVYLSGLSFSDYVEDDGGLRVIALSEEEVWQNIHSGVISSAQSALTGWALWQEIRSAKESGMFDRLVQMGYLALDDVQIVKPK</sequence>
<reference evidence="2 3" key="1">
    <citation type="journal article" date="2016" name="Nat. Commun.">
        <title>Thousands of microbial genomes shed light on interconnected biogeochemical processes in an aquifer system.</title>
        <authorList>
            <person name="Anantharaman K."/>
            <person name="Brown C.T."/>
            <person name="Hug L.A."/>
            <person name="Sharon I."/>
            <person name="Castelle C.J."/>
            <person name="Probst A.J."/>
            <person name="Thomas B.C."/>
            <person name="Singh A."/>
            <person name="Wilkins M.J."/>
            <person name="Karaoz U."/>
            <person name="Brodie E.L."/>
            <person name="Williams K.H."/>
            <person name="Hubbard S.S."/>
            <person name="Banfield J.F."/>
        </authorList>
    </citation>
    <scope>NUCLEOTIDE SEQUENCE [LARGE SCALE GENOMIC DNA]</scope>
</reference>